<dbReference type="GO" id="GO:0003677">
    <property type="term" value="F:DNA binding"/>
    <property type="evidence" value="ECO:0007669"/>
    <property type="project" value="UniProtKB-KW"/>
</dbReference>
<dbReference type="RefSeq" id="WP_184039751.1">
    <property type="nucleotide sequence ID" value="NZ_JACHHY010000015.1"/>
</dbReference>
<evidence type="ECO:0000313" key="6">
    <source>
        <dbReference type="Proteomes" id="UP000575898"/>
    </source>
</evidence>
<dbReference type="InterPro" id="IPR008920">
    <property type="entry name" value="TF_FadR/GntR_C"/>
</dbReference>
<name>A0A840MSI2_9PROT</name>
<dbReference type="Proteomes" id="UP000575898">
    <property type="component" value="Unassembled WGS sequence"/>
</dbReference>
<evidence type="ECO:0000259" key="4">
    <source>
        <dbReference type="PROSITE" id="PS50949"/>
    </source>
</evidence>
<dbReference type="GO" id="GO:0003700">
    <property type="term" value="F:DNA-binding transcription factor activity"/>
    <property type="evidence" value="ECO:0007669"/>
    <property type="project" value="InterPro"/>
</dbReference>
<dbReference type="SUPFAM" id="SSF46785">
    <property type="entry name" value="Winged helix' DNA-binding domain"/>
    <property type="match status" value="1"/>
</dbReference>
<evidence type="ECO:0000256" key="3">
    <source>
        <dbReference type="ARBA" id="ARBA00023163"/>
    </source>
</evidence>
<dbReference type="PROSITE" id="PS50949">
    <property type="entry name" value="HTH_GNTR"/>
    <property type="match status" value="1"/>
</dbReference>
<sequence length="221" mass="25425">MTFIPQDSLTEQIARYLGHQIITGHLKPGERIQEMRIASELNVSRGSVREALLILARRHLIEILPRRGAVVSALTEVEIRSLYELWFMLLKKVAMNAAIMWQDDELAQFTALIKEMGEYAERNDLERFYDKLSVFLTVIYPYANNSFMVQVMEDLLPTGKRCSYMVFRLGKSELMRLYESFVHVMDKVLKRDAEGAGQLVEQIGAEQLKLALDALRVQVAQ</sequence>
<comment type="caution">
    <text evidence="5">The sequence shown here is derived from an EMBL/GenBank/DDBJ whole genome shotgun (WGS) entry which is preliminary data.</text>
</comment>
<keyword evidence="6" id="KW-1185">Reference proteome</keyword>
<accession>A0A840MSI2</accession>
<dbReference type="AlphaFoldDB" id="A0A840MSI2"/>
<dbReference type="Gene3D" id="1.10.10.10">
    <property type="entry name" value="Winged helix-like DNA-binding domain superfamily/Winged helix DNA-binding domain"/>
    <property type="match status" value="1"/>
</dbReference>
<dbReference type="EMBL" id="JACHHY010000015">
    <property type="protein sequence ID" value="MBB5019243.1"/>
    <property type="molecule type" value="Genomic_DNA"/>
</dbReference>
<dbReference type="CDD" id="cd07377">
    <property type="entry name" value="WHTH_GntR"/>
    <property type="match status" value="1"/>
</dbReference>
<organism evidence="5 6">
    <name type="scientific">Chitinivorax tropicus</name>
    <dbReference type="NCBI Taxonomy" id="714531"/>
    <lineage>
        <taxon>Bacteria</taxon>
        <taxon>Pseudomonadati</taxon>
        <taxon>Pseudomonadota</taxon>
        <taxon>Betaproteobacteria</taxon>
        <taxon>Chitinivorax</taxon>
    </lineage>
</organism>
<dbReference type="InterPro" id="IPR000524">
    <property type="entry name" value="Tscrpt_reg_HTH_GntR"/>
</dbReference>
<dbReference type="Pfam" id="PF00392">
    <property type="entry name" value="GntR"/>
    <property type="match status" value="1"/>
</dbReference>
<proteinExistence type="predicted"/>
<reference evidence="5 6" key="1">
    <citation type="submission" date="2020-08" db="EMBL/GenBank/DDBJ databases">
        <title>Genomic Encyclopedia of Type Strains, Phase IV (KMG-IV): sequencing the most valuable type-strain genomes for metagenomic binning, comparative biology and taxonomic classification.</title>
        <authorList>
            <person name="Goeker M."/>
        </authorList>
    </citation>
    <scope>NUCLEOTIDE SEQUENCE [LARGE SCALE GENOMIC DNA]</scope>
    <source>
        <strain evidence="5 6">DSM 27165</strain>
    </source>
</reference>
<dbReference type="SMART" id="SM00345">
    <property type="entry name" value="HTH_GNTR"/>
    <property type="match status" value="1"/>
</dbReference>
<dbReference type="PANTHER" id="PTHR43537">
    <property type="entry name" value="TRANSCRIPTIONAL REGULATOR, GNTR FAMILY"/>
    <property type="match status" value="1"/>
</dbReference>
<protein>
    <submittedName>
        <fullName evidence="5">DNA-binding GntR family transcriptional regulator</fullName>
    </submittedName>
</protein>
<evidence type="ECO:0000313" key="5">
    <source>
        <dbReference type="EMBL" id="MBB5019243.1"/>
    </source>
</evidence>
<dbReference type="Pfam" id="PF07729">
    <property type="entry name" value="FCD"/>
    <property type="match status" value="1"/>
</dbReference>
<evidence type="ECO:0000256" key="1">
    <source>
        <dbReference type="ARBA" id="ARBA00023015"/>
    </source>
</evidence>
<dbReference type="Gene3D" id="1.20.120.530">
    <property type="entry name" value="GntR ligand-binding domain-like"/>
    <property type="match status" value="1"/>
</dbReference>
<dbReference type="InterPro" id="IPR036390">
    <property type="entry name" value="WH_DNA-bd_sf"/>
</dbReference>
<dbReference type="SMART" id="SM00895">
    <property type="entry name" value="FCD"/>
    <property type="match status" value="1"/>
</dbReference>
<keyword evidence="1" id="KW-0805">Transcription regulation</keyword>
<keyword evidence="2 5" id="KW-0238">DNA-binding</keyword>
<dbReference type="SUPFAM" id="SSF48008">
    <property type="entry name" value="GntR ligand-binding domain-like"/>
    <property type="match status" value="1"/>
</dbReference>
<feature type="domain" description="HTH gntR-type" evidence="4">
    <location>
        <begin position="7"/>
        <end position="74"/>
    </location>
</feature>
<dbReference type="InterPro" id="IPR036388">
    <property type="entry name" value="WH-like_DNA-bd_sf"/>
</dbReference>
<dbReference type="PANTHER" id="PTHR43537:SF24">
    <property type="entry name" value="GLUCONATE OPERON TRANSCRIPTIONAL REPRESSOR"/>
    <property type="match status" value="1"/>
</dbReference>
<keyword evidence="3" id="KW-0804">Transcription</keyword>
<evidence type="ECO:0000256" key="2">
    <source>
        <dbReference type="ARBA" id="ARBA00023125"/>
    </source>
</evidence>
<dbReference type="InterPro" id="IPR011711">
    <property type="entry name" value="GntR_C"/>
</dbReference>
<gene>
    <name evidence="5" type="ORF">HNQ59_002541</name>
</gene>